<dbReference type="KEGG" id="sphc:CVN68_06515"/>
<sequence length="96" mass="10378">MSLPLAERAELNLLLLLTALLASLTGNGSGDRVVRQVQGVALVQAAQTAEAAVSRSQRTIPAVSVPRRIEARDGAWPQSESTPLRATYLPFERRLE</sequence>
<gene>
    <name evidence="1" type="ORF">CVN68_06515</name>
</gene>
<dbReference type="RefSeq" id="WP_100281474.1">
    <property type="nucleotide sequence ID" value="NZ_CP024923.1"/>
</dbReference>
<protein>
    <submittedName>
        <fullName evidence="1">Uncharacterized protein</fullName>
    </submittedName>
</protein>
<proteinExistence type="predicted"/>
<dbReference type="AlphaFoldDB" id="A0A2K8MCP7"/>
<dbReference type="Proteomes" id="UP000229081">
    <property type="component" value="Chromosome"/>
</dbReference>
<evidence type="ECO:0000313" key="2">
    <source>
        <dbReference type="Proteomes" id="UP000229081"/>
    </source>
</evidence>
<keyword evidence="2" id="KW-1185">Reference proteome</keyword>
<evidence type="ECO:0000313" key="1">
    <source>
        <dbReference type="EMBL" id="ATY31665.1"/>
    </source>
</evidence>
<name>A0A2K8MCP7_9SPHN</name>
<organism evidence="1 2">
    <name type="scientific">Sphingomonas psychrotolerans</name>
    <dbReference type="NCBI Taxonomy" id="1327635"/>
    <lineage>
        <taxon>Bacteria</taxon>
        <taxon>Pseudomonadati</taxon>
        <taxon>Pseudomonadota</taxon>
        <taxon>Alphaproteobacteria</taxon>
        <taxon>Sphingomonadales</taxon>
        <taxon>Sphingomonadaceae</taxon>
        <taxon>Sphingomonas</taxon>
    </lineage>
</organism>
<accession>A0A2K8MCP7</accession>
<reference evidence="1 2" key="1">
    <citation type="submission" date="2017-11" db="EMBL/GenBank/DDBJ databases">
        <title>Complete genome sequence of Sphingomonas sp. Strain Cra20, a psychrotolerant potential plant growth promoting rhizobacteria.</title>
        <authorList>
            <person name="Luo Y."/>
        </authorList>
    </citation>
    <scope>NUCLEOTIDE SEQUENCE [LARGE SCALE GENOMIC DNA]</scope>
    <source>
        <strain evidence="1 2">Cra20</strain>
    </source>
</reference>
<dbReference type="EMBL" id="CP024923">
    <property type="protein sequence ID" value="ATY31665.1"/>
    <property type="molecule type" value="Genomic_DNA"/>
</dbReference>